<accession>A0A285PCH0</accession>
<name>A0A285PCH0_9HYPH</name>
<protein>
    <submittedName>
        <fullName evidence="1">Uncharacterized protein</fullName>
    </submittedName>
</protein>
<evidence type="ECO:0000313" key="2">
    <source>
        <dbReference type="Proteomes" id="UP000219439"/>
    </source>
</evidence>
<dbReference type="Proteomes" id="UP000219439">
    <property type="component" value="Unassembled WGS sequence"/>
</dbReference>
<proteinExistence type="predicted"/>
<sequence>MIWKTVWGINRAKIKAQDGLVRHLALCFGYFYLKFTGLENLCRCLAALNLLSHRPGMF</sequence>
<dbReference type="AlphaFoldDB" id="A0A285PCH0"/>
<gene>
    <name evidence="1" type="ORF">SAMN06265368_2020</name>
</gene>
<evidence type="ECO:0000313" key="1">
    <source>
        <dbReference type="EMBL" id="SNZ18943.1"/>
    </source>
</evidence>
<dbReference type="EMBL" id="OBEL01000002">
    <property type="protein sequence ID" value="SNZ18943.1"/>
    <property type="molecule type" value="Genomic_DNA"/>
</dbReference>
<organism evidence="1 2">
    <name type="scientific">Cohaesibacter gelatinilyticus</name>
    <dbReference type="NCBI Taxonomy" id="372072"/>
    <lineage>
        <taxon>Bacteria</taxon>
        <taxon>Pseudomonadati</taxon>
        <taxon>Pseudomonadota</taxon>
        <taxon>Alphaproteobacteria</taxon>
        <taxon>Hyphomicrobiales</taxon>
        <taxon>Cohaesibacteraceae</taxon>
    </lineage>
</organism>
<keyword evidence="2" id="KW-1185">Reference proteome</keyword>
<reference evidence="1 2" key="1">
    <citation type="submission" date="2017-09" db="EMBL/GenBank/DDBJ databases">
        <authorList>
            <person name="Ehlers B."/>
            <person name="Leendertz F.H."/>
        </authorList>
    </citation>
    <scope>NUCLEOTIDE SEQUENCE [LARGE SCALE GENOMIC DNA]</scope>
    <source>
        <strain evidence="1 2">DSM 18289</strain>
    </source>
</reference>